<evidence type="ECO:0000256" key="2">
    <source>
        <dbReference type="ARBA" id="ARBA00007886"/>
    </source>
</evidence>
<feature type="domain" description="Spore germination protein N-terminal" evidence="10">
    <location>
        <begin position="26"/>
        <end position="198"/>
    </location>
</feature>
<evidence type="ECO:0000256" key="3">
    <source>
        <dbReference type="ARBA" id="ARBA00022544"/>
    </source>
</evidence>
<dbReference type="Gene3D" id="3.30.300.210">
    <property type="entry name" value="Nutrient germinant receptor protein C, domain 3"/>
    <property type="match status" value="1"/>
</dbReference>
<keyword evidence="8" id="KW-1133">Transmembrane helix</keyword>
<keyword evidence="4" id="KW-0732">Signal</keyword>
<evidence type="ECO:0000256" key="1">
    <source>
        <dbReference type="ARBA" id="ARBA00004635"/>
    </source>
</evidence>
<organism evidence="11 12">
    <name type="scientific">Defluviitalea raffinosedens</name>
    <dbReference type="NCBI Taxonomy" id="1450156"/>
    <lineage>
        <taxon>Bacteria</taxon>
        <taxon>Bacillati</taxon>
        <taxon>Bacillota</taxon>
        <taxon>Clostridia</taxon>
        <taxon>Lachnospirales</taxon>
        <taxon>Defluviitaleaceae</taxon>
        <taxon>Defluviitalea</taxon>
    </lineage>
</organism>
<feature type="transmembrane region" description="Helical" evidence="8">
    <location>
        <begin position="7"/>
        <end position="28"/>
    </location>
</feature>
<dbReference type="Pfam" id="PF25198">
    <property type="entry name" value="Spore_GerAC_N"/>
    <property type="match status" value="1"/>
</dbReference>
<dbReference type="InterPro" id="IPR038501">
    <property type="entry name" value="Spore_GerAC_C_sf"/>
</dbReference>
<comment type="subcellular location">
    <subcellularLocation>
        <location evidence="1">Membrane</location>
        <topology evidence="1">Lipid-anchor</topology>
    </subcellularLocation>
</comment>
<dbReference type="PROSITE" id="PS51257">
    <property type="entry name" value="PROKAR_LIPOPROTEIN"/>
    <property type="match status" value="1"/>
</dbReference>
<accession>A0A7C8LEK0</accession>
<evidence type="ECO:0000256" key="6">
    <source>
        <dbReference type="ARBA" id="ARBA00023139"/>
    </source>
</evidence>
<feature type="domain" description="Spore germination GerAC-like C-terminal" evidence="9">
    <location>
        <begin position="212"/>
        <end position="376"/>
    </location>
</feature>
<protein>
    <submittedName>
        <fullName evidence="11">Ger(X)C family spore germination protein</fullName>
    </submittedName>
</protein>
<evidence type="ECO:0000256" key="4">
    <source>
        <dbReference type="ARBA" id="ARBA00022729"/>
    </source>
</evidence>
<evidence type="ECO:0000256" key="8">
    <source>
        <dbReference type="SAM" id="Phobius"/>
    </source>
</evidence>
<comment type="similarity">
    <text evidence="2">Belongs to the GerABKC lipoprotein family.</text>
</comment>
<evidence type="ECO:0000259" key="9">
    <source>
        <dbReference type="Pfam" id="PF05504"/>
    </source>
</evidence>
<dbReference type="Proteomes" id="UP000483018">
    <property type="component" value="Unassembled WGS sequence"/>
</dbReference>
<keyword evidence="12" id="KW-1185">Reference proteome</keyword>
<evidence type="ECO:0000313" key="11">
    <source>
        <dbReference type="EMBL" id="KAE9636857.1"/>
    </source>
</evidence>
<dbReference type="InterPro" id="IPR057336">
    <property type="entry name" value="GerAC_N"/>
</dbReference>
<dbReference type="InterPro" id="IPR046953">
    <property type="entry name" value="Spore_GerAC-like_C"/>
</dbReference>
<name>A0A7C8LEK0_9FIRM</name>
<keyword evidence="3" id="KW-0309">Germination</keyword>
<evidence type="ECO:0000313" key="12">
    <source>
        <dbReference type="Proteomes" id="UP000483018"/>
    </source>
</evidence>
<dbReference type="InterPro" id="IPR008844">
    <property type="entry name" value="Spore_GerAC-like"/>
</dbReference>
<evidence type="ECO:0000256" key="7">
    <source>
        <dbReference type="ARBA" id="ARBA00023288"/>
    </source>
</evidence>
<dbReference type="PANTHER" id="PTHR35789:SF1">
    <property type="entry name" value="SPORE GERMINATION PROTEIN B3"/>
    <property type="match status" value="1"/>
</dbReference>
<reference evidence="11 12" key="1">
    <citation type="submission" date="2019-12" db="EMBL/GenBank/DDBJ databases">
        <title>Defluviitalea raffinosedens, isolated from a biogas fermenter, genome sequencing and characterization.</title>
        <authorList>
            <person name="Rettenmaier R."/>
            <person name="Schneider M."/>
            <person name="Neuhaus K."/>
            <person name="Liebl W."/>
            <person name="Zverlov V."/>
        </authorList>
    </citation>
    <scope>NUCLEOTIDE SEQUENCE [LARGE SCALE GENOMIC DNA]</scope>
    <source>
        <strain evidence="11 12">249c-K6</strain>
    </source>
</reference>
<dbReference type="Pfam" id="PF05504">
    <property type="entry name" value="Spore_GerAC"/>
    <property type="match status" value="1"/>
</dbReference>
<keyword evidence="6" id="KW-0564">Palmitate</keyword>
<keyword evidence="7" id="KW-0449">Lipoprotein</keyword>
<evidence type="ECO:0000259" key="10">
    <source>
        <dbReference type="Pfam" id="PF25198"/>
    </source>
</evidence>
<keyword evidence="8" id="KW-0812">Transmembrane</keyword>
<comment type="caution">
    <text evidence="11">The sequence shown here is derived from an EMBL/GenBank/DDBJ whole genome shotgun (WGS) entry which is preliminary data.</text>
</comment>
<proteinExistence type="inferred from homology"/>
<gene>
    <name evidence="11" type="ORF">GND95_00020</name>
</gene>
<dbReference type="EMBL" id="WSLF01000001">
    <property type="protein sequence ID" value="KAE9636857.1"/>
    <property type="molecule type" value="Genomic_DNA"/>
</dbReference>
<dbReference type="GO" id="GO:0016020">
    <property type="term" value="C:membrane"/>
    <property type="evidence" value="ECO:0007669"/>
    <property type="project" value="UniProtKB-SubCell"/>
</dbReference>
<keyword evidence="5 8" id="KW-0472">Membrane</keyword>
<sequence>MMKSIKIFFLTSILLISIFLFVGCWNYREVDDINIVAGTAIDKGIHKEYMISIEILESSIGKESPTTSKLIVAEGESIFDAVRNAIAISGKKLYWSHNKILILSKEVAQEGITEVIDWFLRDAETRSDVYILVSKGTSAKEILEKKQKDEKIEQVVSFNLHDILVNQKVLSKAPNIQIWQLTNDIVDEGIMAIAPSVELAKVDHNDCPEILGTAFFKNDQLIGFLSENETKYLLFLRNQIKGGLLNLSPEDNKKNPTITFEIFDNKTKLQPVTKDKEIAMNINIDTHLAVGTIKGTKNYLTDKEIIQLEKDVADMIKTNCENLIKKMQSEYKADIFGFGAKIRAHKPAFWKDMGKIWENVFENLEVHINVNVGIINGSTTAKPLEVGD</sequence>
<dbReference type="PANTHER" id="PTHR35789">
    <property type="entry name" value="SPORE GERMINATION PROTEIN B3"/>
    <property type="match status" value="1"/>
</dbReference>
<dbReference type="AlphaFoldDB" id="A0A7C8LEK0"/>
<evidence type="ECO:0000256" key="5">
    <source>
        <dbReference type="ARBA" id="ARBA00023136"/>
    </source>
</evidence>
<dbReference type="GO" id="GO:0009847">
    <property type="term" value="P:spore germination"/>
    <property type="evidence" value="ECO:0007669"/>
    <property type="project" value="InterPro"/>
</dbReference>
<dbReference type="NCBIfam" id="TIGR02887">
    <property type="entry name" value="spore_ger_x_C"/>
    <property type="match status" value="1"/>
</dbReference>